<keyword evidence="5" id="KW-0813">Transport</keyword>
<dbReference type="PANTHER" id="PTHR11435:SF1">
    <property type="entry name" value="NADH-UBIQUINONE OXIDOREDUCTASE CHAIN 6"/>
    <property type="match status" value="1"/>
</dbReference>
<evidence type="ECO:0000256" key="2">
    <source>
        <dbReference type="ARBA" id="ARBA00005698"/>
    </source>
</evidence>
<dbReference type="EMBL" id="KT696229">
    <property type="protein sequence ID" value="AML26388.1"/>
    <property type="molecule type" value="Genomic_DNA"/>
</dbReference>
<evidence type="ECO:0000256" key="1">
    <source>
        <dbReference type="ARBA" id="ARBA00004225"/>
    </source>
</evidence>
<keyword evidence="8" id="KW-1278">Translocase</keyword>
<evidence type="ECO:0000256" key="6">
    <source>
        <dbReference type="ARBA" id="ARBA00022660"/>
    </source>
</evidence>
<evidence type="ECO:0000256" key="10">
    <source>
        <dbReference type="ARBA" id="ARBA00022989"/>
    </source>
</evidence>
<evidence type="ECO:0000256" key="12">
    <source>
        <dbReference type="ARBA" id="ARBA00023128"/>
    </source>
</evidence>
<evidence type="ECO:0000256" key="4">
    <source>
        <dbReference type="ARBA" id="ARBA00021095"/>
    </source>
</evidence>
<name>A0A126TFQ5_9COLE</name>
<keyword evidence="12 17" id="KW-0496">Mitochondrion</keyword>
<comment type="catalytic activity">
    <reaction evidence="15">
        <text>a ubiquinone + NADH + 5 H(+)(in) = a ubiquinol + NAD(+) + 4 H(+)(out)</text>
        <dbReference type="Rhea" id="RHEA:29091"/>
        <dbReference type="Rhea" id="RHEA-COMP:9565"/>
        <dbReference type="Rhea" id="RHEA-COMP:9566"/>
        <dbReference type="ChEBI" id="CHEBI:15378"/>
        <dbReference type="ChEBI" id="CHEBI:16389"/>
        <dbReference type="ChEBI" id="CHEBI:17976"/>
        <dbReference type="ChEBI" id="CHEBI:57540"/>
        <dbReference type="ChEBI" id="CHEBI:57945"/>
        <dbReference type="EC" id="7.1.1.2"/>
    </reaction>
</comment>
<dbReference type="GO" id="GO:0031966">
    <property type="term" value="C:mitochondrial membrane"/>
    <property type="evidence" value="ECO:0007669"/>
    <property type="project" value="UniProtKB-SubCell"/>
</dbReference>
<dbReference type="PANTHER" id="PTHR11435">
    <property type="entry name" value="NADH UBIQUINONE OXIDOREDUCTASE SUBUNIT ND6"/>
    <property type="match status" value="1"/>
</dbReference>
<keyword evidence="7 16" id="KW-0812">Transmembrane</keyword>
<dbReference type="InterPro" id="IPR050269">
    <property type="entry name" value="ComplexI_Subunit6"/>
</dbReference>
<gene>
    <name evidence="17" type="primary">ND6</name>
</gene>
<keyword evidence="13 16" id="KW-0472">Membrane</keyword>
<keyword evidence="6" id="KW-0679">Respiratory chain</keyword>
<evidence type="ECO:0000256" key="16">
    <source>
        <dbReference type="SAM" id="Phobius"/>
    </source>
</evidence>
<dbReference type="AlphaFoldDB" id="A0A126TFQ5"/>
<proteinExistence type="inferred from homology"/>
<comment type="similarity">
    <text evidence="2">Belongs to the complex I subunit 6 family.</text>
</comment>
<keyword evidence="11" id="KW-0520">NAD</keyword>
<evidence type="ECO:0000313" key="17">
    <source>
        <dbReference type="EMBL" id="AML26388.1"/>
    </source>
</evidence>
<feature type="transmembrane region" description="Helical" evidence="16">
    <location>
        <begin position="134"/>
        <end position="155"/>
    </location>
</feature>
<evidence type="ECO:0000256" key="8">
    <source>
        <dbReference type="ARBA" id="ARBA00022967"/>
    </source>
</evidence>
<evidence type="ECO:0000256" key="5">
    <source>
        <dbReference type="ARBA" id="ARBA00022448"/>
    </source>
</evidence>
<geneLocation type="mitochondrion" evidence="17"/>
<evidence type="ECO:0000256" key="7">
    <source>
        <dbReference type="ARBA" id="ARBA00022692"/>
    </source>
</evidence>
<sequence>MYLMYLSMMMSIISIFMKHPLTLGTTLLFQTISISLISGFYMFNFWFSYILFLIMIGGMLILFIYMTSVASNEKFKFSNKITMFTMITTMMMFIMKQFIDSTYLNLTMSNLESINSSNLINNTLNKFINYPFNIILLFIIIYLFITLIAVVKISGLHSGPLRQKN</sequence>
<evidence type="ECO:0000256" key="14">
    <source>
        <dbReference type="ARBA" id="ARBA00031019"/>
    </source>
</evidence>
<evidence type="ECO:0000256" key="3">
    <source>
        <dbReference type="ARBA" id="ARBA00012944"/>
    </source>
</evidence>
<keyword evidence="9" id="KW-0249">Electron transport</keyword>
<keyword evidence="10 16" id="KW-1133">Transmembrane helix</keyword>
<feature type="transmembrane region" description="Helical" evidence="16">
    <location>
        <begin position="43"/>
        <end position="65"/>
    </location>
</feature>
<evidence type="ECO:0000256" key="13">
    <source>
        <dbReference type="ARBA" id="ARBA00023136"/>
    </source>
</evidence>
<dbReference type="EC" id="7.1.1.2" evidence="3"/>
<organism evidence="17">
    <name type="scientific">Staphylinidae sp. BMNH 1274634</name>
    <dbReference type="NCBI Taxonomy" id="1796578"/>
    <lineage>
        <taxon>Eukaryota</taxon>
        <taxon>Metazoa</taxon>
        <taxon>Ecdysozoa</taxon>
        <taxon>Arthropoda</taxon>
        <taxon>Hexapoda</taxon>
        <taxon>Insecta</taxon>
        <taxon>Pterygota</taxon>
        <taxon>Neoptera</taxon>
        <taxon>Endopterygota</taxon>
        <taxon>Coleoptera</taxon>
        <taxon>Polyphaga</taxon>
        <taxon>Staphyliniformia</taxon>
        <taxon>Staphylinidae</taxon>
    </lineage>
</organism>
<evidence type="ECO:0000256" key="15">
    <source>
        <dbReference type="ARBA" id="ARBA00049551"/>
    </source>
</evidence>
<evidence type="ECO:0000256" key="9">
    <source>
        <dbReference type="ARBA" id="ARBA00022982"/>
    </source>
</evidence>
<comment type="subcellular location">
    <subcellularLocation>
        <location evidence="1">Mitochondrion membrane</location>
        <topology evidence="1">Multi-pass membrane protein</topology>
    </subcellularLocation>
</comment>
<evidence type="ECO:0000256" key="11">
    <source>
        <dbReference type="ARBA" id="ARBA00023027"/>
    </source>
</evidence>
<dbReference type="GO" id="GO:0008137">
    <property type="term" value="F:NADH dehydrogenase (ubiquinone) activity"/>
    <property type="evidence" value="ECO:0007669"/>
    <property type="project" value="UniProtKB-EC"/>
</dbReference>
<reference evidence="17" key="1">
    <citation type="submission" date="2015-09" db="EMBL/GenBank/DDBJ databases">
        <title>Capturing the unknown biodiversity of arthropods in tropical forests using metagenomics.</title>
        <authorList>
            <person name="Andujar C."/>
            <person name="Creedy T.J."/>
            <person name="Garner B."/>
            <person name="Canty R."/>
            <person name="Warner H.B."/>
            <person name="Lipecki J."/>
            <person name="Crampton-Platt A."/>
            <person name="Gabrielli M."/>
            <person name="Croydon-Veleslavov I.A."/>
            <person name="Lim J.L."/>
            <person name="Linard B."/>
            <person name="Vogler A."/>
        </authorList>
    </citation>
    <scope>NUCLEOTIDE SEQUENCE</scope>
</reference>
<protein>
    <recommendedName>
        <fullName evidence="4">NADH-ubiquinone oxidoreductase chain 6</fullName>
        <ecNumber evidence="3">7.1.1.2</ecNumber>
    </recommendedName>
    <alternativeName>
        <fullName evidence="14">NADH dehydrogenase subunit 6</fullName>
    </alternativeName>
</protein>
<feature type="transmembrane region" description="Helical" evidence="16">
    <location>
        <begin position="77"/>
        <end position="99"/>
    </location>
</feature>
<accession>A0A126TFQ5</accession>